<dbReference type="InterPro" id="IPR027021">
    <property type="entry name" value="C-di-GMP_BP_PA4608"/>
</dbReference>
<protein>
    <recommendedName>
        <fullName evidence="1">Cyclic diguanosine monophosphate-binding protein</fullName>
        <shortName evidence="1">c-di-GMP-binding protein</shortName>
    </recommendedName>
    <alternativeName>
        <fullName evidence="1">Pilz domain-containing protein</fullName>
    </alternativeName>
</protein>
<dbReference type="EMBL" id="CP051487">
    <property type="protein sequence ID" value="QJC81784.1"/>
    <property type="molecule type" value="Genomic_DNA"/>
</dbReference>
<dbReference type="GO" id="GO:0035438">
    <property type="term" value="F:cyclic-di-GMP binding"/>
    <property type="evidence" value="ECO:0007669"/>
    <property type="project" value="InterPro"/>
</dbReference>
<dbReference type="AlphaFoldDB" id="A0AAE7A0P6"/>
<dbReference type="PIRSF" id="PIRSF028141">
    <property type="entry name" value="C-di-GMP_BP_PA4608"/>
    <property type="match status" value="1"/>
</dbReference>
<gene>
    <name evidence="3" type="ORF">HGP31_27145</name>
</gene>
<organism evidence="3 4">
    <name type="scientific">Pseudomonas umsongensis</name>
    <dbReference type="NCBI Taxonomy" id="198618"/>
    <lineage>
        <taxon>Bacteria</taxon>
        <taxon>Pseudomonadati</taxon>
        <taxon>Pseudomonadota</taxon>
        <taxon>Gammaproteobacteria</taxon>
        <taxon>Pseudomonadales</taxon>
        <taxon>Pseudomonadaceae</taxon>
        <taxon>Pseudomonas</taxon>
    </lineage>
</organism>
<comment type="subunit">
    <text evidence="1">Monomer in both c-di-GMP-bound and free forms.</text>
</comment>
<evidence type="ECO:0000313" key="3">
    <source>
        <dbReference type="EMBL" id="QJC81784.1"/>
    </source>
</evidence>
<keyword evidence="1" id="KW-0973">c-di-GMP</keyword>
<evidence type="ECO:0000256" key="1">
    <source>
        <dbReference type="PIRNR" id="PIRNR028141"/>
    </source>
</evidence>
<dbReference type="RefSeq" id="WP_020798676.1">
    <property type="nucleotide sequence ID" value="NZ_CP051487.1"/>
</dbReference>
<dbReference type="InterPro" id="IPR009875">
    <property type="entry name" value="PilZ_domain"/>
</dbReference>
<sequence length="122" mass="14162">MSEHPSERRRFKRIAFDARTDLSQGAFTWPVKLIDLSLKGLLIERPEPWLGNAQQDFSVDIHLSEDNHIAMDVQLTHEDHGQLGFVCRHISLESIERLRRLIEFNLGDPHELERELGALIEI</sequence>
<dbReference type="SUPFAM" id="SSF141371">
    <property type="entry name" value="PilZ domain-like"/>
    <property type="match status" value="1"/>
</dbReference>
<evidence type="ECO:0000259" key="2">
    <source>
        <dbReference type="Pfam" id="PF07238"/>
    </source>
</evidence>
<evidence type="ECO:0000313" key="4">
    <source>
        <dbReference type="Proteomes" id="UP000501367"/>
    </source>
</evidence>
<comment type="function">
    <text evidence="1">Binds the second messenger bis-(3'-5') cyclic dimeric guanosine monophosphate (c-di-GMP). Can bind two c-di-GMP molecules per monomer. May play a role in bacterial second-messenger regulated processes. Binding to c-di-GMP induces a conformational change of the C- and N-termini resulting in the exposure of a highly negative surface on one side of the protein to a possible effector protein.</text>
</comment>
<dbReference type="Pfam" id="PF07238">
    <property type="entry name" value="PilZ"/>
    <property type="match status" value="1"/>
</dbReference>
<keyword evidence="1" id="KW-0547">Nucleotide-binding</keyword>
<reference evidence="3 4" key="1">
    <citation type="submission" date="2020-04" db="EMBL/GenBank/DDBJ databases">
        <authorList>
            <person name="Yao Y."/>
            <person name="He Z."/>
        </authorList>
    </citation>
    <scope>NUCLEOTIDE SEQUENCE [LARGE SCALE GENOMIC DNA]</scope>
    <source>
        <strain evidence="3 4">CY-1</strain>
    </source>
</reference>
<name>A0AAE7A0P6_9PSED</name>
<dbReference type="Gene3D" id="2.40.10.220">
    <property type="entry name" value="predicted glycosyltransferase like domains"/>
    <property type="match status" value="1"/>
</dbReference>
<dbReference type="Proteomes" id="UP000501367">
    <property type="component" value="Chromosome"/>
</dbReference>
<feature type="domain" description="PilZ" evidence="2">
    <location>
        <begin position="7"/>
        <end position="103"/>
    </location>
</feature>
<accession>A0AAE7A0P6</accession>
<dbReference type="KEGG" id="pum:HGP31_27145"/>
<proteinExistence type="predicted"/>
<dbReference type="GeneID" id="72197308"/>